<evidence type="ECO:0000313" key="2">
    <source>
        <dbReference type="Proteomes" id="UP001204953"/>
    </source>
</evidence>
<accession>A0AAE3GVA4</accession>
<sequence length="98" mass="11101">MALKSISLVLPNELIAQLQQLMVDSPDTLDQFAIQAIEHELQRHQRVSQPQAFWAKVESIQAQMKIEGIEVNPDEIWGDVRDASGGRSHRSPCREILL</sequence>
<dbReference type="RefSeq" id="WP_254012017.1">
    <property type="nucleotide sequence ID" value="NZ_JAMZMM010000101.1"/>
</dbReference>
<comment type="caution">
    <text evidence="1">The sequence shown here is derived from an EMBL/GenBank/DDBJ whole genome shotgun (WGS) entry which is preliminary data.</text>
</comment>
<dbReference type="AlphaFoldDB" id="A0AAE3GVA4"/>
<evidence type="ECO:0000313" key="1">
    <source>
        <dbReference type="EMBL" id="MCP2729232.1"/>
    </source>
</evidence>
<gene>
    <name evidence="1" type="ORF">NJ959_12270</name>
</gene>
<keyword evidence="2" id="KW-1185">Reference proteome</keyword>
<protein>
    <submittedName>
        <fullName evidence="1">Uncharacterized protein</fullName>
    </submittedName>
</protein>
<name>A0AAE3GVA4_9CYAN</name>
<dbReference type="Proteomes" id="UP001204953">
    <property type="component" value="Unassembled WGS sequence"/>
</dbReference>
<proteinExistence type="predicted"/>
<organism evidence="1 2">
    <name type="scientific">Limnofasciculus baicalensis BBK-W-15</name>
    <dbReference type="NCBI Taxonomy" id="2699891"/>
    <lineage>
        <taxon>Bacteria</taxon>
        <taxon>Bacillati</taxon>
        <taxon>Cyanobacteriota</taxon>
        <taxon>Cyanophyceae</taxon>
        <taxon>Coleofasciculales</taxon>
        <taxon>Coleofasciculaceae</taxon>
        <taxon>Limnofasciculus</taxon>
        <taxon>Limnofasciculus baicalensis</taxon>
    </lineage>
</organism>
<dbReference type="EMBL" id="JAMZMM010000101">
    <property type="protein sequence ID" value="MCP2729232.1"/>
    <property type="molecule type" value="Genomic_DNA"/>
</dbReference>
<reference evidence="1" key="1">
    <citation type="submission" date="2022-06" db="EMBL/GenBank/DDBJ databases">
        <title>New cyanobacteria of genus Symplocastrum in benthos of Lake Baikal.</title>
        <authorList>
            <person name="Sorokovikova E."/>
            <person name="Tikhonova I."/>
            <person name="Krasnopeev A."/>
            <person name="Evseev P."/>
            <person name="Gladkikh A."/>
            <person name="Belykh O."/>
        </authorList>
    </citation>
    <scope>NUCLEOTIDE SEQUENCE</scope>
    <source>
        <strain evidence="1">BBK-W-15</strain>
    </source>
</reference>